<dbReference type="EMBL" id="BAAAMR010000057">
    <property type="protein sequence ID" value="GAA2151604.1"/>
    <property type="molecule type" value="Genomic_DNA"/>
</dbReference>
<keyword evidence="1" id="KW-0472">Membrane</keyword>
<keyword evidence="1" id="KW-1133">Transmembrane helix</keyword>
<feature type="transmembrane region" description="Helical" evidence="1">
    <location>
        <begin position="24"/>
        <end position="43"/>
    </location>
</feature>
<comment type="caution">
    <text evidence="3">The sequence shown here is derived from an EMBL/GenBank/DDBJ whole genome shotgun (WGS) entry which is preliminary data.</text>
</comment>
<feature type="transmembrane region" description="Helical" evidence="1">
    <location>
        <begin position="95"/>
        <end position="115"/>
    </location>
</feature>
<evidence type="ECO:0000313" key="3">
    <source>
        <dbReference type="EMBL" id="GAA2151604.1"/>
    </source>
</evidence>
<name>A0ABN3A214_9ACTN</name>
<keyword evidence="1" id="KW-0812">Transmembrane</keyword>
<proteinExistence type="predicted"/>
<dbReference type="Pfam" id="PF19747">
    <property type="entry name" value="DUF6234"/>
    <property type="match status" value="1"/>
</dbReference>
<evidence type="ECO:0000313" key="4">
    <source>
        <dbReference type="Proteomes" id="UP001501020"/>
    </source>
</evidence>
<organism evidence="3 4">
    <name type="scientific">Actinomadura napierensis</name>
    <dbReference type="NCBI Taxonomy" id="267854"/>
    <lineage>
        <taxon>Bacteria</taxon>
        <taxon>Bacillati</taxon>
        <taxon>Actinomycetota</taxon>
        <taxon>Actinomycetes</taxon>
        <taxon>Streptosporangiales</taxon>
        <taxon>Thermomonosporaceae</taxon>
        <taxon>Actinomadura</taxon>
    </lineage>
</organism>
<evidence type="ECO:0000259" key="2">
    <source>
        <dbReference type="Pfam" id="PF19747"/>
    </source>
</evidence>
<accession>A0ABN3A214</accession>
<gene>
    <name evidence="3" type="ORF">GCM10009727_56750</name>
</gene>
<dbReference type="RefSeq" id="WP_344273573.1">
    <property type="nucleotide sequence ID" value="NZ_BAAAMR010000057.1"/>
</dbReference>
<protein>
    <recommendedName>
        <fullName evidence="2">DUF6234 domain-containing protein</fullName>
    </recommendedName>
</protein>
<dbReference type="InterPro" id="IPR046201">
    <property type="entry name" value="DUF6234"/>
</dbReference>
<feature type="domain" description="DUF6234" evidence="2">
    <location>
        <begin position="21"/>
        <end position="125"/>
    </location>
</feature>
<dbReference type="Proteomes" id="UP001501020">
    <property type="component" value="Unassembled WGS sequence"/>
</dbReference>
<sequence>MAASQGTPAGGGVLRRGPGWGTDVLVSVSLIVLQVPVIGWAWLSAGMDGWARGYDDESPYGAAWDQAVVVTLVCAGVGVAVAVVLLGFGRGRRGWVSAVTQGLLGVVLLGGAWAAHREAHPPVAPVQHEYRGHGTTSCTAQAHAKDGCK</sequence>
<feature type="transmembrane region" description="Helical" evidence="1">
    <location>
        <begin position="63"/>
        <end position="88"/>
    </location>
</feature>
<evidence type="ECO:0000256" key="1">
    <source>
        <dbReference type="SAM" id="Phobius"/>
    </source>
</evidence>
<keyword evidence="4" id="KW-1185">Reference proteome</keyword>
<reference evidence="3 4" key="1">
    <citation type="journal article" date="2019" name="Int. J. Syst. Evol. Microbiol.">
        <title>The Global Catalogue of Microorganisms (GCM) 10K type strain sequencing project: providing services to taxonomists for standard genome sequencing and annotation.</title>
        <authorList>
            <consortium name="The Broad Institute Genomics Platform"/>
            <consortium name="The Broad Institute Genome Sequencing Center for Infectious Disease"/>
            <person name="Wu L."/>
            <person name="Ma J."/>
        </authorList>
    </citation>
    <scope>NUCLEOTIDE SEQUENCE [LARGE SCALE GENOMIC DNA]</scope>
    <source>
        <strain evidence="3 4">JCM 13850</strain>
    </source>
</reference>